<dbReference type="SMART" id="SM00317">
    <property type="entry name" value="SET"/>
    <property type="match status" value="1"/>
</dbReference>
<protein>
    <recommendedName>
        <fullName evidence="4">SET domain-containing protein</fullName>
    </recommendedName>
</protein>
<reference evidence="5" key="1">
    <citation type="submission" date="2014-02" db="EMBL/GenBank/DDBJ databases">
        <title>The Genome Sequence of Trichophyton rubrum (morphotype fischeri) CBS 288.86.</title>
        <authorList>
            <consortium name="The Broad Institute Genomics Platform"/>
            <person name="Cuomo C.A."/>
            <person name="White T.C."/>
            <person name="Graser Y."/>
            <person name="Martinez-Rossi N."/>
            <person name="Heitman J."/>
            <person name="Young S.K."/>
            <person name="Zeng Q."/>
            <person name="Gargeya S."/>
            <person name="Abouelleil A."/>
            <person name="Alvarado L."/>
            <person name="Chapman S.B."/>
            <person name="Gainer-Dewar J."/>
            <person name="Goldberg J."/>
            <person name="Griggs A."/>
            <person name="Gujja S."/>
            <person name="Hansen M."/>
            <person name="Howarth C."/>
            <person name="Imamovic A."/>
            <person name="Larimer J."/>
            <person name="Martinez D."/>
            <person name="Murphy C."/>
            <person name="Pearson M.D."/>
            <person name="Persinoti G."/>
            <person name="Poon T."/>
            <person name="Priest M."/>
            <person name="Roberts A.D."/>
            <person name="Saif S."/>
            <person name="Shea T.D."/>
            <person name="Sykes S.N."/>
            <person name="Wortman J."/>
            <person name="Nusbaum C."/>
            <person name="Birren B."/>
        </authorList>
    </citation>
    <scope>NUCLEOTIDE SEQUENCE [LARGE SCALE GENOMIC DNA]</scope>
    <source>
        <strain evidence="5">CBS 288.86</strain>
    </source>
</reference>
<accession>A0A022VYU4</accession>
<dbReference type="Gene3D" id="2.170.270.10">
    <property type="entry name" value="SET domain"/>
    <property type="match status" value="1"/>
</dbReference>
<feature type="coiled-coil region" evidence="2">
    <location>
        <begin position="580"/>
        <end position="607"/>
    </location>
</feature>
<dbReference type="PANTHER" id="PTHR47643">
    <property type="entry name" value="TPR DOMAIN PROTEIN (AFU_ORTHOLOGUE AFUA_5G12710)"/>
    <property type="match status" value="1"/>
</dbReference>
<dbReference type="AlphaFoldDB" id="A0A022VYU4"/>
<dbReference type="InterPro" id="IPR053209">
    <property type="entry name" value="Gramillin-biosynth_MTr"/>
</dbReference>
<keyword evidence="2" id="KW-0175">Coiled coil</keyword>
<dbReference type="PANTHER" id="PTHR47643:SF2">
    <property type="entry name" value="TPR DOMAIN PROTEIN (AFU_ORTHOLOGUE AFUA_5G12710)"/>
    <property type="match status" value="1"/>
</dbReference>
<dbReference type="EMBL" id="KK207866">
    <property type="protein sequence ID" value="EZF51432.1"/>
    <property type="molecule type" value="Genomic_DNA"/>
</dbReference>
<dbReference type="PROSITE" id="PS50005">
    <property type="entry name" value="TPR"/>
    <property type="match status" value="1"/>
</dbReference>
<feature type="region of interest" description="Disordered" evidence="3">
    <location>
        <begin position="1"/>
        <end position="40"/>
    </location>
</feature>
<name>A0A022VYU4_TRIRU</name>
<feature type="compositionally biased region" description="Basic and acidic residues" evidence="3">
    <location>
        <begin position="13"/>
        <end position="24"/>
    </location>
</feature>
<evidence type="ECO:0000256" key="3">
    <source>
        <dbReference type="SAM" id="MobiDB-lite"/>
    </source>
</evidence>
<evidence type="ECO:0000259" key="4">
    <source>
        <dbReference type="PROSITE" id="PS50280"/>
    </source>
</evidence>
<feature type="repeat" description="TPR" evidence="1">
    <location>
        <begin position="298"/>
        <end position="331"/>
    </location>
</feature>
<dbReference type="InterPro" id="IPR019734">
    <property type="entry name" value="TPR_rpt"/>
</dbReference>
<keyword evidence="1" id="KW-0802">TPR repeat</keyword>
<gene>
    <name evidence="5" type="ORF">H103_05295</name>
</gene>
<evidence type="ECO:0000256" key="1">
    <source>
        <dbReference type="PROSITE-ProRule" id="PRU00339"/>
    </source>
</evidence>
<sequence length="658" mass="73877">MASRATLFMTPAETERIQKTAQEHVRKRQGQAGQPREAHDTKALVQQAVGKSVMDDFAAAALDLGTLPKDKSEDTVPAYAVGCQYLPCTTSLADLEPIKLSDLRMETHHRGRVLSLRRISPVVKLRSSSWTIVQEAGSDDADRLELSLHNTRNGEDILDSASAFFIKEPYYTLNTNHESVIRVDHPSDMIITTYSDNPSSWRNNTGNKDSASTASKSATQCKEEGNAALGKKAYWRAHACYSDGLKSIPKDDDSTLRKDIYRNRSYVNLLLQRYDEAISDAFASLTHGTEEEQKALDAKAYSRAGSAAYSLGDFQAAKGFFEEQEKLQPDDRLVKINLKRIKLRSQEKESGTYDLQKVASSLSKLQGRADVASYYGFTEIKESPGAGRGLFATRDIEPNETIMYEKAFCVVWSHDPEAMSCLTIDMRDNAKIRVFPSGLHKAIVQKLMNNPSQVERVLALCGEYEGLGNKLREIDGQPVLDTFQLHDIVQRNAFGPGQQTENEDVTNASTGLWSRASYINHSCVANTKKDFIGDLIILRATRRILAGEELTHCYDDNSDYSTRVATIERTWGFKCQCKLCVAEEADGEELRQKRANLEKEVGNFMKKENAQQPKKIAIIRAKRLRQNILDTYDQNKYKDLPRRALFGIEQWLQAARAL</sequence>
<evidence type="ECO:0000256" key="2">
    <source>
        <dbReference type="SAM" id="Coils"/>
    </source>
</evidence>
<dbReference type="Proteomes" id="UP000023758">
    <property type="component" value="Unassembled WGS sequence"/>
</dbReference>
<dbReference type="Pfam" id="PF00856">
    <property type="entry name" value="SET"/>
    <property type="match status" value="1"/>
</dbReference>
<feature type="domain" description="SET" evidence="4">
    <location>
        <begin position="376"/>
        <end position="555"/>
    </location>
</feature>
<evidence type="ECO:0000313" key="5">
    <source>
        <dbReference type="EMBL" id="EZF51432.1"/>
    </source>
</evidence>
<feature type="compositionally biased region" description="Polar residues" evidence="3">
    <location>
        <begin position="196"/>
        <end position="209"/>
    </location>
</feature>
<dbReference type="HOGENOM" id="CLU_009043_1_0_1"/>
<feature type="compositionally biased region" description="Low complexity" evidence="3">
    <location>
        <begin position="210"/>
        <end position="219"/>
    </location>
</feature>
<dbReference type="SUPFAM" id="SSF82199">
    <property type="entry name" value="SET domain"/>
    <property type="match status" value="1"/>
</dbReference>
<dbReference type="InterPro" id="IPR001214">
    <property type="entry name" value="SET_dom"/>
</dbReference>
<feature type="region of interest" description="Disordered" evidence="3">
    <location>
        <begin position="196"/>
        <end position="220"/>
    </location>
</feature>
<dbReference type="InterPro" id="IPR011990">
    <property type="entry name" value="TPR-like_helical_dom_sf"/>
</dbReference>
<dbReference type="InterPro" id="IPR046341">
    <property type="entry name" value="SET_dom_sf"/>
</dbReference>
<dbReference type="PROSITE" id="PS50280">
    <property type="entry name" value="SET"/>
    <property type="match status" value="1"/>
</dbReference>
<proteinExistence type="predicted"/>
<dbReference type="SUPFAM" id="SSF48452">
    <property type="entry name" value="TPR-like"/>
    <property type="match status" value="1"/>
</dbReference>
<dbReference type="OrthoDB" id="438641at2759"/>
<organism evidence="5">
    <name type="scientific">Trichophyton rubrum CBS 288.86</name>
    <dbReference type="NCBI Taxonomy" id="1215330"/>
    <lineage>
        <taxon>Eukaryota</taxon>
        <taxon>Fungi</taxon>
        <taxon>Dikarya</taxon>
        <taxon>Ascomycota</taxon>
        <taxon>Pezizomycotina</taxon>
        <taxon>Eurotiomycetes</taxon>
        <taxon>Eurotiomycetidae</taxon>
        <taxon>Onygenales</taxon>
        <taxon>Arthrodermataceae</taxon>
        <taxon>Trichophyton</taxon>
    </lineage>
</organism>
<dbReference type="Gene3D" id="1.25.40.10">
    <property type="entry name" value="Tetratricopeptide repeat domain"/>
    <property type="match status" value="1"/>
</dbReference>